<organism evidence="2 3">
    <name type="scientific">Microbacterium paraoxydans</name>
    <dbReference type="NCBI Taxonomy" id="199592"/>
    <lineage>
        <taxon>Bacteria</taxon>
        <taxon>Bacillati</taxon>
        <taxon>Actinomycetota</taxon>
        <taxon>Actinomycetes</taxon>
        <taxon>Micrococcales</taxon>
        <taxon>Microbacteriaceae</taxon>
        <taxon>Microbacterium</taxon>
    </lineage>
</organism>
<dbReference type="Proteomes" id="UP000182126">
    <property type="component" value="Chromosome I"/>
</dbReference>
<feature type="transmembrane region" description="Helical" evidence="1">
    <location>
        <begin position="36"/>
        <end position="55"/>
    </location>
</feature>
<evidence type="ECO:0000256" key="1">
    <source>
        <dbReference type="SAM" id="Phobius"/>
    </source>
</evidence>
<accession>A0A1H1QGD0</accession>
<dbReference type="AlphaFoldDB" id="A0A1H1QGD0"/>
<gene>
    <name evidence="2" type="ORF">SAMN04489809_1372</name>
</gene>
<feature type="transmembrane region" description="Helical" evidence="1">
    <location>
        <begin position="67"/>
        <end position="86"/>
    </location>
</feature>
<keyword evidence="1" id="KW-0472">Membrane</keyword>
<protein>
    <recommendedName>
        <fullName evidence="4">Tryptophan-associated transmembrane protein (Trp_oprn_chp)</fullName>
    </recommendedName>
</protein>
<evidence type="ECO:0000313" key="2">
    <source>
        <dbReference type="EMBL" id="SDS22510.1"/>
    </source>
</evidence>
<proteinExistence type="predicted"/>
<evidence type="ECO:0000313" key="3">
    <source>
        <dbReference type="Proteomes" id="UP000182126"/>
    </source>
</evidence>
<dbReference type="GeneID" id="36300098"/>
<keyword evidence="1" id="KW-1133">Transmembrane helix</keyword>
<evidence type="ECO:0008006" key="4">
    <source>
        <dbReference type="Google" id="ProtNLM"/>
    </source>
</evidence>
<keyword evidence="1" id="KW-0812">Transmembrane</keyword>
<name>A0A1H1QGD0_9MICO</name>
<dbReference type="EMBL" id="LT629770">
    <property type="protein sequence ID" value="SDS22510.1"/>
    <property type="molecule type" value="Genomic_DNA"/>
</dbReference>
<feature type="transmembrane region" description="Helical" evidence="1">
    <location>
        <begin position="106"/>
        <end position="124"/>
    </location>
</feature>
<dbReference type="RefSeq" id="WP_060921245.1">
    <property type="nucleotide sequence ID" value="NZ_LT629770.1"/>
</dbReference>
<sequence length="142" mass="14511">MATIAFFALAVFGLGALSVATDRDIIDVPGLGQVPGVSGMVAAVVVFALTLWATVRRGHASFGSAPVIALLTALVHLATVWIAVLVATSDVVVATAVAGDLVRGGASLVLLAAAAVAAWGGIALRRTRSAQPRWPWERDEAE</sequence>
<reference evidence="2 3" key="1">
    <citation type="submission" date="2016-10" db="EMBL/GenBank/DDBJ databases">
        <authorList>
            <person name="de Groot N.N."/>
        </authorList>
    </citation>
    <scope>NUCLEOTIDE SEQUENCE [LARGE SCALE GENOMIC DNA]</scope>
    <source>
        <strain evidence="2 3">DSM 15019</strain>
    </source>
</reference>